<dbReference type="RefSeq" id="WP_284372140.1">
    <property type="nucleotide sequence ID" value="NZ_BSNJ01000004.1"/>
</dbReference>
<evidence type="ECO:0008006" key="4">
    <source>
        <dbReference type="Google" id="ProtNLM"/>
    </source>
</evidence>
<sequence>MTTEPQPDRSDAPDPPACVDCGAPLSGPYCAACGQRVVVEADFSLIRLSRDWLSAAFSLDSRGLTTLRRLIFQPGRLSADYIAGRRQATFGPFQIFVFVTLLFFLLPDNFDILKAPSRWFFNDVEPLVAAKMAALDLSRAELAILYDGRVSTLSKLGLFSIVSALTVTSWALGFGRLPQLGKHLVMAVHAFVMALGLIMLILPLMMLLFLVVEPEMWMGNTLHLSLLGAWITLQQRRVLAIGWPRALLHMVVLIGVLGVSVFSYRYGISWLTLWSL</sequence>
<name>A0ABQ5V1Q8_9PROT</name>
<reference evidence="2" key="1">
    <citation type="journal article" date="2014" name="Int. J. Syst. Evol. Microbiol.">
        <title>Complete genome of a new Firmicutes species belonging to the dominant human colonic microbiota ('Ruminococcus bicirculans') reveals two chromosomes and a selective capacity to utilize plant glucans.</title>
        <authorList>
            <consortium name="NISC Comparative Sequencing Program"/>
            <person name="Wegmann U."/>
            <person name="Louis P."/>
            <person name="Goesmann A."/>
            <person name="Henrissat B."/>
            <person name="Duncan S.H."/>
            <person name="Flint H.J."/>
        </authorList>
    </citation>
    <scope>NUCLEOTIDE SEQUENCE</scope>
    <source>
        <strain evidence="2">NBRC 108216</strain>
    </source>
</reference>
<keyword evidence="1" id="KW-0472">Membrane</keyword>
<dbReference type="Proteomes" id="UP001161390">
    <property type="component" value="Unassembled WGS sequence"/>
</dbReference>
<keyword evidence="1" id="KW-1133">Transmembrane helix</keyword>
<evidence type="ECO:0000256" key="1">
    <source>
        <dbReference type="SAM" id="Phobius"/>
    </source>
</evidence>
<feature type="transmembrane region" description="Helical" evidence="1">
    <location>
        <begin position="187"/>
        <end position="211"/>
    </location>
</feature>
<keyword evidence="3" id="KW-1185">Reference proteome</keyword>
<proteinExistence type="predicted"/>
<feature type="transmembrane region" description="Helical" evidence="1">
    <location>
        <begin position="217"/>
        <end position="234"/>
    </location>
</feature>
<reference evidence="2" key="2">
    <citation type="submission" date="2023-01" db="EMBL/GenBank/DDBJ databases">
        <title>Draft genome sequence of Algimonas porphyrae strain NBRC 108216.</title>
        <authorList>
            <person name="Sun Q."/>
            <person name="Mori K."/>
        </authorList>
    </citation>
    <scope>NUCLEOTIDE SEQUENCE</scope>
    <source>
        <strain evidence="2">NBRC 108216</strain>
    </source>
</reference>
<feature type="transmembrane region" description="Helical" evidence="1">
    <location>
        <begin position="88"/>
        <end position="106"/>
    </location>
</feature>
<organism evidence="2 3">
    <name type="scientific">Algimonas porphyrae</name>
    <dbReference type="NCBI Taxonomy" id="1128113"/>
    <lineage>
        <taxon>Bacteria</taxon>
        <taxon>Pseudomonadati</taxon>
        <taxon>Pseudomonadota</taxon>
        <taxon>Alphaproteobacteria</taxon>
        <taxon>Maricaulales</taxon>
        <taxon>Robiginitomaculaceae</taxon>
        <taxon>Algimonas</taxon>
    </lineage>
</organism>
<dbReference type="Pfam" id="PF12412">
    <property type="entry name" value="DUF3667"/>
    <property type="match status" value="1"/>
</dbReference>
<dbReference type="EMBL" id="BSNJ01000004">
    <property type="protein sequence ID" value="GLQ21012.1"/>
    <property type="molecule type" value="Genomic_DNA"/>
</dbReference>
<protein>
    <recommendedName>
        <fullName evidence="4">DUF3667 domain-containing protein</fullName>
    </recommendedName>
</protein>
<accession>A0ABQ5V1Q8</accession>
<keyword evidence="1" id="KW-0812">Transmembrane</keyword>
<dbReference type="InterPro" id="IPR022134">
    <property type="entry name" value="DUF3667"/>
</dbReference>
<comment type="caution">
    <text evidence="2">The sequence shown here is derived from an EMBL/GenBank/DDBJ whole genome shotgun (WGS) entry which is preliminary data.</text>
</comment>
<evidence type="ECO:0000313" key="2">
    <source>
        <dbReference type="EMBL" id="GLQ21012.1"/>
    </source>
</evidence>
<feature type="transmembrane region" description="Helical" evidence="1">
    <location>
        <begin position="156"/>
        <end position="175"/>
    </location>
</feature>
<gene>
    <name evidence="2" type="ORF">GCM10007854_19670</name>
</gene>
<feature type="transmembrane region" description="Helical" evidence="1">
    <location>
        <begin position="246"/>
        <end position="266"/>
    </location>
</feature>
<evidence type="ECO:0000313" key="3">
    <source>
        <dbReference type="Proteomes" id="UP001161390"/>
    </source>
</evidence>